<keyword evidence="1" id="KW-0472">Membrane</keyword>
<reference evidence="3" key="2">
    <citation type="submission" date="2022-12" db="EMBL/GenBank/DDBJ databases">
        <authorList>
            <person name="Sun Q."/>
            <person name="Kim S."/>
        </authorList>
    </citation>
    <scope>NUCLEOTIDE SEQUENCE</scope>
    <source>
        <strain evidence="3">KCTC 12343</strain>
    </source>
</reference>
<dbReference type="PANTHER" id="PTHR37549:SF1">
    <property type="entry name" value="LIPOPROTEIN LPRI"/>
    <property type="match status" value="1"/>
</dbReference>
<keyword evidence="1" id="KW-0812">Transmembrane</keyword>
<evidence type="ECO:0000256" key="1">
    <source>
        <dbReference type="SAM" id="Phobius"/>
    </source>
</evidence>
<dbReference type="EMBL" id="BMWV01000008">
    <property type="protein sequence ID" value="GGY50342.1"/>
    <property type="molecule type" value="Genomic_DNA"/>
</dbReference>
<dbReference type="Proteomes" id="UP000628442">
    <property type="component" value="Unassembled WGS sequence"/>
</dbReference>
<evidence type="ECO:0000313" key="3">
    <source>
        <dbReference type="EMBL" id="GGY50342.1"/>
    </source>
</evidence>
<comment type="caution">
    <text evidence="3">The sequence shown here is derived from an EMBL/GenBank/DDBJ whole genome shotgun (WGS) entry which is preliminary data.</text>
</comment>
<accession>A0AA87XZL2</accession>
<reference evidence="3" key="1">
    <citation type="journal article" date="2014" name="Int. J. Syst. Evol. Microbiol.">
        <title>Complete genome sequence of Corynebacterium casei LMG S-19264T (=DSM 44701T), isolated from a smear-ripened cheese.</title>
        <authorList>
            <consortium name="US DOE Joint Genome Institute (JGI-PGF)"/>
            <person name="Walter F."/>
            <person name="Albersmeier A."/>
            <person name="Kalinowski J."/>
            <person name="Ruckert C."/>
        </authorList>
    </citation>
    <scope>NUCLEOTIDE SEQUENCE</scope>
    <source>
        <strain evidence="3">KCTC 12343</strain>
    </source>
</reference>
<dbReference type="InterPro" id="IPR052755">
    <property type="entry name" value="Lysozyme_Inhibitor_LprI"/>
</dbReference>
<dbReference type="AlphaFoldDB" id="A0AA87XZL2"/>
<feature type="transmembrane region" description="Helical" evidence="1">
    <location>
        <begin position="12"/>
        <end position="32"/>
    </location>
</feature>
<evidence type="ECO:0000313" key="4">
    <source>
        <dbReference type="Proteomes" id="UP000628442"/>
    </source>
</evidence>
<protein>
    <recommendedName>
        <fullName evidence="2">Lysozyme inhibitor LprI-like N-terminal domain-containing protein</fullName>
    </recommendedName>
</protein>
<dbReference type="InterPro" id="IPR009739">
    <property type="entry name" value="LprI-like_N"/>
</dbReference>
<dbReference type="GO" id="GO:0005576">
    <property type="term" value="C:extracellular region"/>
    <property type="evidence" value="ECO:0007669"/>
    <property type="project" value="TreeGrafter"/>
</dbReference>
<evidence type="ECO:0000259" key="2">
    <source>
        <dbReference type="Pfam" id="PF07007"/>
    </source>
</evidence>
<name>A0AA87XZL2_9BURK</name>
<dbReference type="Pfam" id="PF07007">
    <property type="entry name" value="LprI"/>
    <property type="match status" value="1"/>
</dbReference>
<dbReference type="PANTHER" id="PTHR37549">
    <property type="entry name" value="LIPOPROTEIN LPRI"/>
    <property type="match status" value="1"/>
</dbReference>
<sequence length="158" mass="17141">MKKPGRAPVFFCLYLIPVVHISTGACITIAVLLPRRPPMKTSTIILALATCLGTALPVAAHAASFDCKKAATPVEAIICADPALSKADEEVAVLYRRLLKLDPGARQGQREWLRTVRNRCRDVACLRAAYEEHDTQLRLSLEADNEEATPGAAPPALR</sequence>
<dbReference type="PROSITE" id="PS51257">
    <property type="entry name" value="PROKAR_LIPOPROTEIN"/>
    <property type="match status" value="1"/>
</dbReference>
<keyword evidence="1" id="KW-1133">Transmembrane helix</keyword>
<gene>
    <name evidence="3" type="ORF">GCM10007387_35810</name>
</gene>
<feature type="domain" description="Lysozyme inhibitor LprI-like N-terminal" evidence="2">
    <location>
        <begin position="67"/>
        <end position="128"/>
    </location>
</feature>
<organism evidence="3 4">
    <name type="scientific">Pseudoduganella albidiflava</name>
    <dbReference type="NCBI Taxonomy" id="321983"/>
    <lineage>
        <taxon>Bacteria</taxon>
        <taxon>Pseudomonadati</taxon>
        <taxon>Pseudomonadota</taxon>
        <taxon>Betaproteobacteria</taxon>
        <taxon>Burkholderiales</taxon>
        <taxon>Oxalobacteraceae</taxon>
        <taxon>Telluria group</taxon>
        <taxon>Pseudoduganella</taxon>
    </lineage>
</organism>
<proteinExistence type="predicted"/>
<feature type="transmembrane region" description="Helical" evidence="1">
    <location>
        <begin position="44"/>
        <end position="63"/>
    </location>
</feature>